<feature type="domain" description="Aminoglycoside phosphotransferase" evidence="2">
    <location>
        <begin position="49"/>
        <end position="272"/>
    </location>
</feature>
<proteinExistence type="inferred from homology"/>
<dbReference type="InterPro" id="IPR002575">
    <property type="entry name" value="Aminoglycoside_PTrfase"/>
</dbReference>
<dbReference type="Pfam" id="PF01636">
    <property type="entry name" value="APH"/>
    <property type="match status" value="1"/>
</dbReference>
<dbReference type="EMBL" id="QGHB01000003">
    <property type="protein sequence ID" value="PWK87827.1"/>
    <property type="molecule type" value="Genomic_DNA"/>
</dbReference>
<name>A0A316I5U0_9PSEU</name>
<dbReference type="Proteomes" id="UP000246005">
    <property type="component" value="Unassembled WGS sequence"/>
</dbReference>
<dbReference type="PANTHER" id="PTHR21064:SF6">
    <property type="entry name" value="AMINOGLYCOSIDE PHOSPHOTRANSFERASE DOMAIN-CONTAINING PROTEIN"/>
    <property type="match status" value="1"/>
</dbReference>
<reference evidence="3 4" key="1">
    <citation type="submission" date="2018-05" db="EMBL/GenBank/DDBJ databases">
        <title>Genomic Encyclopedia of Type Strains, Phase IV (KMG-IV): sequencing the most valuable type-strain genomes for metagenomic binning, comparative biology and taxonomic classification.</title>
        <authorList>
            <person name="Goeker M."/>
        </authorList>
    </citation>
    <scope>NUCLEOTIDE SEQUENCE [LARGE SCALE GENOMIC DNA]</scope>
    <source>
        <strain evidence="3 4">DSM 45480</strain>
    </source>
</reference>
<dbReference type="InterPro" id="IPR011009">
    <property type="entry name" value="Kinase-like_dom_sf"/>
</dbReference>
<dbReference type="AlphaFoldDB" id="A0A316I5U0"/>
<keyword evidence="3" id="KW-0418">Kinase</keyword>
<protein>
    <submittedName>
        <fullName evidence="3">Homoserine kinase type II</fullName>
    </submittedName>
</protein>
<comment type="caution">
    <text evidence="3">The sequence shown here is derived from an EMBL/GenBank/DDBJ whole genome shotgun (WGS) entry which is preliminary data.</text>
</comment>
<sequence>MLWEAHDPLGALGGRFGFGDERAAGRWVATALGEHWGVRVLSCERIVISAHNALAWVGTPDGRMIAKWSVVQELFPRLVEVARLTRWLDGRGIPVSVPVPALDGRLQVEVAGASMGLQHEVEGELLDVTDAGQVREAGAVLARLQDALAAYPDGDLVAAFGGPPLPLTARVTGWLDSSAGHLPGTARDALRSMLGGVPAGRLPAQLVHRDFRSANVLWAGGEVAAILDFEEIALDHRVVELARSAVLLGTRFRDWGPVPAEVHAAFLAGYESVRRLTEVEAGWWEVLLRWHALAMVPEGEDPTGWGAAALGEEFHAQR</sequence>
<comment type="similarity">
    <text evidence="1">Belongs to the pseudomonas-type ThrB family.</text>
</comment>
<dbReference type="SUPFAM" id="SSF56112">
    <property type="entry name" value="Protein kinase-like (PK-like)"/>
    <property type="match status" value="1"/>
</dbReference>
<accession>A0A316I5U0</accession>
<evidence type="ECO:0000313" key="4">
    <source>
        <dbReference type="Proteomes" id="UP000246005"/>
    </source>
</evidence>
<organism evidence="3 4">
    <name type="scientific">Lentzea atacamensis</name>
    <dbReference type="NCBI Taxonomy" id="531938"/>
    <lineage>
        <taxon>Bacteria</taxon>
        <taxon>Bacillati</taxon>
        <taxon>Actinomycetota</taxon>
        <taxon>Actinomycetes</taxon>
        <taxon>Pseudonocardiales</taxon>
        <taxon>Pseudonocardiaceae</taxon>
        <taxon>Lentzea</taxon>
    </lineage>
</organism>
<dbReference type="InterPro" id="IPR050249">
    <property type="entry name" value="Pseudomonas-type_ThrB"/>
</dbReference>
<dbReference type="GO" id="GO:0019202">
    <property type="term" value="F:amino acid kinase activity"/>
    <property type="evidence" value="ECO:0007669"/>
    <property type="project" value="TreeGrafter"/>
</dbReference>
<keyword evidence="3" id="KW-0808">Transferase</keyword>
<evidence type="ECO:0000259" key="2">
    <source>
        <dbReference type="Pfam" id="PF01636"/>
    </source>
</evidence>
<dbReference type="PANTHER" id="PTHR21064">
    <property type="entry name" value="AMINOGLYCOSIDE PHOSPHOTRANSFERASE DOMAIN-CONTAINING PROTEIN-RELATED"/>
    <property type="match status" value="1"/>
</dbReference>
<evidence type="ECO:0000313" key="3">
    <source>
        <dbReference type="EMBL" id="PWK87827.1"/>
    </source>
</evidence>
<dbReference type="Gene3D" id="3.90.1200.10">
    <property type="match status" value="1"/>
</dbReference>
<evidence type="ECO:0000256" key="1">
    <source>
        <dbReference type="ARBA" id="ARBA00038240"/>
    </source>
</evidence>
<gene>
    <name evidence="3" type="ORF">C8D88_10323</name>
</gene>